<gene>
    <name evidence="2" type="ORF">ACHAWU_004470</name>
</gene>
<dbReference type="EMBL" id="JALLBG020000255">
    <property type="protein sequence ID" value="KAL3757685.1"/>
    <property type="molecule type" value="Genomic_DNA"/>
</dbReference>
<reference evidence="2 3" key="1">
    <citation type="submission" date="2024-10" db="EMBL/GenBank/DDBJ databases">
        <title>Updated reference genomes for cyclostephanoid diatoms.</title>
        <authorList>
            <person name="Roberts W.R."/>
            <person name="Alverson A.J."/>
        </authorList>
    </citation>
    <scope>NUCLEOTIDE SEQUENCE [LARGE SCALE GENOMIC DNA]</scope>
    <source>
        <strain evidence="2 3">AJA232-27</strain>
    </source>
</reference>
<sequence length="136" mass="14738">MVSSVRLTLFLVCTAQAAFIAPSSRGAFGTKLGFGFNGLGSPKPDNEEGADKPEKKIGAAGLLQLITAGMGAPFLGDYQGVDEDGKMMFSLEANNLVDEFGNSKQTQMPYFENGWVEEKDETQEKNDGGFKFPWQK</sequence>
<dbReference type="Proteomes" id="UP001530293">
    <property type="component" value="Unassembled WGS sequence"/>
</dbReference>
<feature type="chain" id="PRO_5044836208" evidence="1">
    <location>
        <begin position="18"/>
        <end position="136"/>
    </location>
</feature>
<evidence type="ECO:0000313" key="3">
    <source>
        <dbReference type="Proteomes" id="UP001530293"/>
    </source>
</evidence>
<evidence type="ECO:0000256" key="1">
    <source>
        <dbReference type="SAM" id="SignalP"/>
    </source>
</evidence>
<evidence type="ECO:0000313" key="2">
    <source>
        <dbReference type="EMBL" id="KAL3757685.1"/>
    </source>
</evidence>
<organism evidence="2 3">
    <name type="scientific">Discostella pseudostelligera</name>
    <dbReference type="NCBI Taxonomy" id="259834"/>
    <lineage>
        <taxon>Eukaryota</taxon>
        <taxon>Sar</taxon>
        <taxon>Stramenopiles</taxon>
        <taxon>Ochrophyta</taxon>
        <taxon>Bacillariophyta</taxon>
        <taxon>Coscinodiscophyceae</taxon>
        <taxon>Thalassiosirophycidae</taxon>
        <taxon>Stephanodiscales</taxon>
        <taxon>Stephanodiscaceae</taxon>
        <taxon>Discostella</taxon>
    </lineage>
</organism>
<comment type="caution">
    <text evidence="2">The sequence shown here is derived from an EMBL/GenBank/DDBJ whole genome shotgun (WGS) entry which is preliminary data.</text>
</comment>
<accession>A0ABD3M0W9</accession>
<feature type="signal peptide" evidence="1">
    <location>
        <begin position="1"/>
        <end position="17"/>
    </location>
</feature>
<protein>
    <submittedName>
        <fullName evidence="2">Uncharacterized protein</fullName>
    </submittedName>
</protein>
<dbReference type="AlphaFoldDB" id="A0ABD3M0W9"/>
<proteinExistence type="predicted"/>
<keyword evidence="1" id="KW-0732">Signal</keyword>
<keyword evidence="3" id="KW-1185">Reference proteome</keyword>
<name>A0ABD3M0W9_9STRA</name>